<feature type="region of interest" description="Disordered" evidence="2">
    <location>
        <begin position="121"/>
        <end position="207"/>
    </location>
</feature>
<feature type="compositionally biased region" description="Basic and acidic residues" evidence="2">
    <location>
        <begin position="130"/>
        <end position="143"/>
    </location>
</feature>
<comment type="similarity">
    <text evidence="1">Belongs to the LTV1 family.</text>
</comment>
<dbReference type="PANTHER" id="PTHR21531:SF0">
    <property type="entry name" value="PROTEIN LTV1 HOMOLOG"/>
    <property type="match status" value="1"/>
</dbReference>
<dbReference type="VEuPathDB" id="PlasmoDB:PmUG01_04017900"/>
<feature type="compositionally biased region" description="Polar residues" evidence="2">
    <location>
        <begin position="390"/>
        <end position="405"/>
    </location>
</feature>
<dbReference type="GO" id="GO:0005634">
    <property type="term" value="C:nucleus"/>
    <property type="evidence" value="ECO:0007669"/>
    <property type="project" value="TreeGrafter"/>
</dbReference>
<dbReference type="InterPro" id="IPR007307">
    <property type="entry name" value="Ltv1"/>
</dbReference>
<evidence type="ECO:0008006" key="5">
    <source>
        <dbReference type="Google" id="ProtNLM"/>
    </source>
</evidence>
<accession>A0A1C3KAI3</accession>
<evidence type="ECO:0000256" key="2">
    <source>
        <dbReference type="SAM" id="MobiDB-lite"/>
    </source>
</evidence>
<dbReference type="GO" id="GO:0005829">
    <property type="term" value="C:cytosol"/>
    <property type="evidence" value="ECO:0007669"/>
    <property type="project" value="TreeGrafter"/>
</dbReference>
<protein>
    <recommendedName>
        <fullName evidence="5">Protein LTV1 homolog</fullName>
    </recommendedName>
</protein>
<organism evidence="3 4">
    <name type="scientific">Plasmodium malariae</name>
    <dbReference type="NCBI Taxonomy" id="5858"/>
    <lineage>
        <taxon>Eukaryota</taxon>
        <taxon>Sar</taxon>
        <taxon>Alveolata</taxon>
        <taxon>Apicomplexa</taxon>
        <taxon>Aconoidasida</taxon>
        <taxon>Haemosporida</taxon>
        <taxon>Plasmodiidae</taxon>
        <taxon>Plasmodium</taxon>
        <taxon>Plasmodium (Plasmodium)</taxon>
    </lineage>
</organism>
<sequence length="658" mass="75568">MKCKSKNKKVSFCEPVVAPNSVEKEKGEFYEYVLDECRDSYILGDEELKNLLENFNPLDFGIKEKLSESEKKILIKEIYGRIHVDCPTSDGKKKAAKKSDGSIKVLDEECTMKKGEDVEKDQLGGKNIKKKESVDEKQNEINSEKQNGINSEKQNEINSEKQNEINSEKQNEINSEKQNEVNSEKQNGTNNEKQKEQKKERKKVRRKEENLTYLDGDCYFPNDGYDYEQHLKPISTNFIEIKTKKKNNFFDIKPTDEEEKELFKTFDADNYEELNDNFVCEAQNVDRAEKLEIDDEIIWGTGDSFLPLVCTNNASSIEVRRVVDENTMRDWSSVNGNVRGSTNGSSNIEKREEESSTSVAFSPSSDMCCDKASPIDSKSKGRTAFDESCHTGSTPKNNNTNNTILDSKKEEDVRTDERDLYSLKLSDFVQLELNKVDSKNNSKNSKNNININSSGSNSNVDELTKVVKKKGKKKGKNCVRTADNLIVNIDTEEKNKILQILKLQKDEIVDDQVNSKSDYSEQEKSSSYNCETILTTKTNTTNHPYKLNIPKCIKSTPILNDAIGRTITKVKEANKMKEKNDDIIKLERYLVLEKVKTTRNKNETAEEKKERKKSVKEAQRLNRKLKKENSLLMKNEKKLMNKNNNPFDIRDNVKYIKL</sequence>
<feature type="compositionally biased region" description="Polar residues" evidence="2">
    <location>
        <begin position="356"/>
        <end position="365"/>
    </location>
</feature>
<dbReference type="GO" id="GO:0042274">
    <property type="term" value="P:ribosomal small subunit biogenesis"/>
    <property type="evidence" value="ECO:0007669"/>
    <property type="project" value="InterPro"/>
</dbReference>
<dbReference type="PANTHER" id="PTHR21531">
    <property type="entry name" value="LOW-TEMPERATURE VIABILITY PROTEIN LTV1-RELATED"/>
    <property type="match status" value="1"/>
</dbReference>
<feature type="compositionally biased region" description="Low complexity" evidence="2">
    <location>
        <begin position="441"/>
        <end position="459"/>
    </location>
</feature>
<name>A0A1C3KAI3_PLAMA</name>
<evidence type="ECO:0000256" key="1">
    <source>
        <dbReference type="ARBA" id="ARBA00009078"/>
    </source>
</evidence>
<evidence type="ECO:0000313" key="3">
    <source>
        <dbReference type="EMBL" id="SBT70555.1"/>
    </source>
</evidence>
<feature type="region of interest" description="Disordered" evidence="2">
    <location>
        <begin position="331"/>
        <end position="413"/>
    </location>
</feature>
<feature type="compositionally biased region" description="Basic and acidic residues" evidence="2">
    <location>
        <begin position="153"/>
        <end position="183"/>
    </location>
</feature>
<feature type="region of interest" description="Disordered" evidence="2">
    <location>
        <begin position="599"/>
        <end position="618"/>
    </location>
</feature>
<feature type="region of interest" description="Disordered" evidence="2">
    <location>
        <begin position="438"/>
        <end position="459"/>
    </location>
</feature>
<feature type="compositionally biased region" description="Basic and acidic residues" evidence="2">
    <location>
        <begin position="377"/>
        <end position="389"/>
    </location>
</feature>
<gene>
    <name evidence="3" type="primary">PmlGA01_040009900</name>
    <name evidence="3" type="ORF">PMLGA01_040009900</name>
</gene>
<feature type="compositionally biased region" description="Polar residues" evidence="2">
    <location>
        <begin position="331"/>
        <end position="347"/>
    </location>
</feature>
<reference evidence="3 4" key="1">
    <citation type="submission" date="2016-06" db="EMBL/GenBank/DDBJ databases">
        <authorList>
            <consortium name="Pathogen Informatics"/>
        </authorList>
    </citation>
    <scope>NUCLEOTIDE SEQUENCE [LARGE SCALE GENOMIC DNA]</scope>
    <source>
        <strain evidence="3">PmlGA01</strain>
    </source>
</reference>
<dbReference type="AlphaFoldDB" id="A0A1C3KAI3"/>
<evidence type="ECO:0000313" key="4">
    <source>
        <dbReference type="Proteomes" id="UP000219799"/>
    </source>
</evidence>
<proteinExistence type="inferred from homology"/>
<dbReference type="Proteomes" id="UP000219799">
    <property type="component" value="Chromosome 4"/>
</dbReference>
<dbReference type="GO" id="GO:0000056">
    <property type="term" value="P:ribosomal small subunit export from nucleus"/>
    <property type="evidence" value="ECO:0007669"/>
    <property type="project" value="TreeGrafter"/>
</dbReference>
<dbReference type="GO" id="GO:0030688">
    <property type="term" value="C:preribosome, small subunit precursor"/>
    <property type="evidence" value="ECO:0007669"/>
    <property type="project" value="TreeGrafter"/>
</dbReference>
<dbReference type="EMBL" id="LT594492">
    <property type="protein sequence ID" value="SBT70555.1"/>
    <property type="molecule type" value="Genomic_DNA"/>
</dbReference>